<accession>A0A1Z3HUE4</accession>
<dbReference type="STRING" id="1641165.XM38_19110"/>
<dbReference type="Proteomes" id="UP000191901">
    <property type="component" value="Chromosome"/>
</dbReference>
<feature type="transmembrane region" description="Helical" evidence="1">
    <location>
        <begin position="66"/>
        <end position="89"/>
    </location>
</feature>
<dbReference type="KEGG" id="hhg:XM38_049120"/>
<keyword evidence="1" id="KW-1133">Transmembrane helix</keyword>
<dbReference type="AlphaFoldDB" id="A0A1Z3HUE4"/>
<feature type="transmembrane region" description="Helical" evidence="1">
    <location>
        <begin position="7"/>
        <end position="33"/>
    </location>
</feature>
<keyword evidence="1" id="KW-0472">Membrane</keyword>
<evidence type="ECO:0000313" key="3">
    <source>
        <dbReference type="Proteomes" id="UP000191901"/>
    </source>
</evidence>
<organism evidence="2 3">
    <name type="scientific">Halomicronema hongdechloris C2206</name>
    <dbReference type="NCBI Taxonomy" id="1641165"/>
    <lineage>
        <taxon>Bacteria</taxon>
        <taxon>Bacillati</taxon>
        <taxon>Cyanobacteriota</taxon>
        <taxon>Cyanophyceae</taxon>
        <taxon>Nodosilineales</taxon>
        <taxon>Nodosilineaceae</taxon>
        <taxon>Halomicronema</taxon>
    </lineage>
</organism>
<proteinExistence type="predicted"/>
<dbReference type="EMBL" id="CP021983">
    <property type="protein sequence ID" value="ASC73938.1"/>
    <property type="molecule type" value="Genomic_DNA"/>
</dbReference>
<keyword evidence="1" id="KW-0812">Transmembrane</keyword>
<reference evidence="2 3" key="1">
    <citation type="journal article" date="2016" name="Biochim. Biophys. Acta">
        <title>Characterization of red-shifted phycobilisomes isolated from the chlorophyll f-containing cyanobacterium Halomicronema hongdechloris.</title>
        <authorList>
            <person name="Li Y."/>
            <person name="Lin Y."/>
            <person name="Garvey C.J."/>
            <person name="Birch D."/>
            <person name="Corkery R.W."/>
            <person name="Loughlin P.C."/>
            <person name="Scheer H."/>
            <person name="Willows R.D."/>
            <person name="Chen M."/>
        </authorList>
    </citation>
    <scope>NUCLEOTIDE SEQUENCE [LARGE SCALE GENOMIC DNA]</scope>
    <source>
        <strain evidence="2 3">C2206</strain>
    </source>
</reference>
<evidence type="ECO:0000256" key="1">
    <source>
        <dbReference type="SAM" id="Phobius"/>
    </source>
</evidence>
<gene>
    <name evidence="2" type="ORF">XM38_049120</name>
</gene>
<protein>
    <submittedName>
        <fullName evidence="2">Uncharacterized protein</fullName>
    </submittedName>
</protein>
<name>A0A1Z3HUE4_9CYAN</name>
<evidence type="ECO:0000313" key="2">
    <source>
        <dbReference type="EMBL" id="ASC73938.1"/>
    </source>
</evidence>
<keyword evidence="3" id="KW-1185">Reference proteome</keyword>
<sequence>MNRLRHYLFSLVMTGLISFTIPVGLTGSLWLVLSLLQRVPGRVALGQVGLHQLQRVLIILGSGHPWQGLMVIGLAFSSVGILFDTFTFYRYQHLSHHQ</sequence>